<comment type="caution">
    <text evidence="1">The sequence shown here is derived from an EMBL/GenBank/DDBJ whole genome shotgun (WGS) entry which is preliminary data.</text>
</comment>
<dbReference type="Proteomes" id="UP000017127">
    <property type="component" value="Unassembled WGS sequence"/>
</dbReference>
<evidence type="ECO:0000313" key="2">
    <source>
        <dbReference type="Proteomes" id="UP000017127"/>
    </source>
</evidence>
<name>U7Q9W1_9CYAN</name>
<protein>
    <submittedName>
        <fullName evidence="1">Polypeptide-transport-associated ShlB-type domain protein</fullName>
    </submittedName>
</protein>
<keyword evidence="2" id="KW-1185">Reference proteome</keyword>
<dbReference type="EMBL" id="AUZM01000376">
    <property type="protein sequence ID" value="ERT03556.1"/>
    <property type="molecule type" value="Genomic_DNA"/>
</dbReference>
<dbReference type="AlphaFoldDB" id="U7Q9W1"/>
<proteinExistence type="predicted"/>
<gene>
    <name evidence="1" type="ORF">M595_6506</name>
</gene>
<sequence length="41" mass="4730">MWEPLPGLNLRLDYGVPLVDLQDRGNNIQDDGFYFSVTYTP</sequence>
<reference evidence="1 2" key="1">
    <citation type="journal article" date="2013" name="Front. Microbiol.">
        <title>Comparative genomic analyses of the cyanobacterium, Lyngbya aestuarii BL J, a powerful hydrogen producer.</title>
        <authorList>
            <person name="Kothari A."/>
            <person name="Vaughn M."/>
            <person name="Garcia-Pichel F."/>
        </authorList>
    </citation>
    <scope>NUCLEOTIDE SEQUENCE [LARGE SCALE GENOMIC DNA]</scope>
    <source>
        <strain evidence="1 2">BL J</strain>
    </source>
</reference>
<evidence type="ECO:0000313" key="1">
    <source>
        <dbReference type="EMBL" id="ERT03556.1"/>
    </source>
</evidence>
<organism evidence="1 2">
    <name type="scientific">Lyngbya aestuarii BL J</name>
    <dbReference type="NCBI Taxonomy" id="1348334"/>
    <lineage>
        <taxon>Bacteria</taxon>
        <taxon>Bacillati</taxon>
        <taxon>Cyanobacteriota</taxon>
        <taxon>Cyanophyceae</taxon>
        <taxon>Oscillatoriophycideae</taxon>
        <taxon>Oscillatoriales</taxon>
        <taxon>Microcoleaceae</taxon>
        <taxon>Lyngbya</taxon>
    </lineage>
</organism>
<accession>U7Q9W1</accession>